<dbReference type="OrthoDB" id="2336592at2759"/>
<reference evidence="1" key="1">
    <citation type="submission" date="2021-06" db="EMBL/GenBank/DDBJ databases">
        <authorList>
            <person name="Kallberg Y."/>
            <person name="Tangrot J."/>
            <person name="Rosling A."/>
        </authorList>
    </citation>
    <scope>NUCLEOTIDE SEQUENCE</scope>
    <source>
        <strain evidence="1">IN212</strain>
    </source>
</reference>
<gene>
    <name evidence="1" type="ORF">RFULGI_LOCUS13510</name>
</gene>
<feature type="non-terminal residue" evidence="1">
    <location>
        <position position="1"/>
    </location>
</feature>
<feature type="non-terminal residue" evidence="1">
    <location>
        <position position="113"/>
    </location>
</feature>
<name>A0A9N9NPI2_9GLOM</name>
<comment type="caution">
    <text evidence="1">The sequence shown here is derived from an EMBL/GenBank/DDBJ whole genome shotgun (WGS) entry which is preliminary data.</text>
</comment>
<dbReference type="AlphaFoldDB" id="A0A9N9NPI2"/>
<accession>A0A9N9NPI2</accession>
<keyword evidence="2" id="KW-1185">Reference proteome</keyword>
<evidence type="ECO:0000313" key="2">
    <source>
        <dbReference type="Proteomes" id="UP000789396"/>
    </source>
</evidence>
<protein>
    <submittedName>
        <fullName evidence="1">8584_t:CDS:1</fullName>
    </submittedName>
</protein>
<dbReference type="EMBL" id="CAJVPZ010035738">
    <property type="protein sequence ID" value="CAG8749745.1"/>
    <property type="molecule type" value="Genomic_DNA"/>
</dbReference>
<sequence length="113" mass="13285">TLLNIDGIDVSHPTLQHPKMDYLAYLRYVDFNMVYRAVRMWVSHQTLNEPFHLGLKKRQSKQSSRIVEELGKLFTNRSSLYKISLNTSALEDMPKDEEPDYKSWPCYSARNSM</sequence>
<dbReference type="Proteomes" id="UP000789396">
    <property type="component" value="Unassembled WGS sequence"/>
</dbReference>
<evidence type="ECO:0000313" key="1">
    <source>
        <dbReference type="EMBL" id="CAG8749745.1"/>
    </source>
</evidence>
<proteinExistence type="predicted"/>
<organism evidence="1 2">
    <name type="scientific">Racocetra fulgida</name>
    <dbReference type="NCBI Taxonomy" id="60492"/>
    <lineage>
        <taxon>Eukaryota</taxon>
        <taxon>Fungi</taxon>
        <taxon>Fungi incertae sedis</taxon>
        <taxon>Mucoromycota</taxon>
        <taxon>Glomeromycotina</taxon>
        <taxon>Glomeromycetes</taxon>
        <taxon>Diversisporales</taxon>
        <taxon>Gigasporaceae</taxon>
        <taxon>Racocetra</taxon>
    </lineage>
</organism>